<evidence type="ECO:0000256" key="6">
    <source>
        <dbReference type="SAM" id="Phobius"/>
    </source>
</evidence>
<protein>
    <submittedName>
        <fullName evidence="7">LysE family translocator</fullName>
    </submittedName>
</protein>
<reference evidence="8" key="3">
    <citation type="submission" date="2020-11" db="EMBL/GenBank/DDBJ databases">
        <title>Agrobacterium vitis strain K377 genome.</title>
        <authorList>
            <person name="Xi H."/>
        </authorList>
    </citation>
    <scope>NUCLEOTIDE SEQUENCE</scope>
    <source>
        <strain evidence="8">K377</strain>
    </source>
</reference>
<name>A0A109CXP5_AGRVI</name>
<accession>A0A109CXP5</accession>
<proteinExistence type="predicted"/>
<dbReference type="Proteomes" id="UP000655037">
    <property type="component" value="Unassembled WGS sequence"/>
</dbReference>
<reference evidence="7 11" key="1">
    <citation type="submission" date="2018-08" db="EMBL/GenBank/DDBJ databases">
        <title>Genome sequencing of Agrobacterium vitis strain ICMP 10754.</title>
        <authorList>
            <person name="Visnovsky S.B."/>
            <person name="Pitman A.R."/>
        </authorList>
    </citation>
    <scope>NUCLEOTIDE SEQUENCE [LARGE SCALE GENOMIC DNA]</scope>
    <source>
        <strain evidence="7 11">ICMP 10754</strain>
    </source>
</reference>
<dbReference type="GO" id="GO:0005886">
    <property type="term" value="C:plasma membrane"/>
    <property type="evidence" value="ECO:0007669"/>
    <property type="project" value="UniProtKB-SubCell"/>
</dbReference>
<dbReference type="EMBL" id="WPHM01000025">
    <property type="protein sequence ID" value="MUZ60961.1"/>
    <property type="molecule type" value="Genomic_DNA"/>
</dbReference>
<feature type="transmembrane region" description="Helical" evidence="6">
    <location>
        <begin position="97"/>
        <end position="118"/>
    </location>
</feature>
<evidence type="ECO:0000313" key="10">
    <source>
        <dbReference type="Proteomes" id="UP000436692"/>
    </source>
</evidence>
<feature type="transmembrane region" description="Helical" evidence="6">
    <location>
        <begin position="148"/>
        <end position="168"/>
    </location>
</feature>
<dbReference type="Pfam" id="PF01810">
    <property type="entry name" value="LysE"/>
    <property type="match status" value="1"/>
</dbReference>
<dbReference type="RefSeq" id="WP_060716671.1">
    <property type="nucleotide sequence ID" value="NZ_CP055265.1"/>
</dbReference>
<keyword evidence="5 6" id="KW-0472">Membrane</keyword>
<evidence type="ECO:0000256" key="5">
    <source>
        <dbReference type="ARBA" id="ARBA00023136"/>
    </source>
</evidence>
<keyword evidence="2" id="KW-1003">Cell membrane</keyword>
<evidence type="ECO:0000256" key="2">
    <source>
        <dbReference type="ARBA" id="ARBA00022475"/>
    </source>
</evidence>
<dbReference type="GeneID" id="60684201"/>
<dbReference type="EMBL" id="JACXXJ020000003">
    <property type="protein sequence ID" value="MBF2714180.1"/>
    <property type="molecule type" value="Genomic_DNA"/>
</dbReference>
<evidence type="ECO:0000313" key="8">
    <source>
        <dbReference type="EMBL" id="MBF2714180.1"/>
    </source>
</evidence>
<evidence type="ECO:0000256" key="1">
    <source>
        <dbReference type="ARBA" id="ARBA00004651"/>
    </source>
</evidence>
<feature type="transmembrane region" description="Helical" evidence="6">
    <location>
        <begin position="180"/>
        <end position="199"/>
    </location>
</feature>
<dbReference type="AlphaFoldDB" id="A0A109CXP5"/>
<evidence type="ECO:0000313" key="7">
    <source>
        <dbReference type="EMBL" id="KAA3520789.1"/>
    </source>
</evidence>
<dbReference type="Proteomes" id="UP000436692">
    <property type="component" value="Unassembled WGS sequence"/>
</dbReference>
<reference evidence="9 10" key="2">
    <citation type="submission" date="2019-12" db="EMBL/GenBank/DDBJ databases">
        <title>Whole-genome sequencing of Allorhizobium vitis.</title>
        <authorList>
            <person name="Gan H.M."/>
            <person name="Szegedi E."/>
            <person name="Burr T."/>
            <person name="Savka M.A."/>
        </authorList>
    </citation>
    <scope>NUCLEOTIDE SEQUENCE [LARGE SCALE GENOMIC DNA]</scope>
    <source>
        <strain evidence="9 10">CG989</strain>
    </source>
</reference>
<keyword evidence="4 6" id="KW-1133">Transmembrane helix</keyword>
<evidence type="ECO:0000313" key="11">
    <source>
        <dbReference type="Proteomes" id="UP000436911"/>
    </source>
</evidence>
<gene>
    <name evidence="7" type="ORF">DXT89_24740</name>
    <name evidence="9" type="ORF">GOZ95_26430</name>
    <name evidence="8" type="ORF">IEI95_007965</name>
</gene>
<sequence length="201" mass="21688">MDTQTILTFCLAFFVFAASPGPDNLTIFSKTVSNGPAHGIAYGVGVVCSIFLFVIFAAIGFNAIAQYMNEKLRFIQYVGAMYLIYTGVMMWRSKPDIKPRVMRGGLVWLFLTGFLLNISNPKMPIFYLALLPGVLGIRPLTVSDTLELLAIIALIEVVVVGGHVYLGQRAKSALTDPKKLGVLNRGAGALMIGAGVLVASR</sequence>
<feature type="transmembrane region" description="Helical" evidence="6">
    <location>
        <begin position="74"/>
        <end position="91"/>
    </location>
</feature>
<comment type="caution">
    <text evidence="7">The sequence shown here is derived from an EMBL/GenBank/DDBJ whole genome shotgun (WGS) entry which is preliminary data.</text>
</comment>
<organism evidence="7 11">
    <name type="scientific">Agrobacterium vitis</name>
    <name type="common">Rhizobium vitis</name>
    <dbReference type="NCBI Taxonomy" id="373"/>
    <lineage>
        <taxon>Bacteria</taxon>
        <taxon>Pseudomonadati</taxon>
        <taxon>Pseudomonadota</taxon>
        <taxon>Alphaproteobacteria</taxon>
        <taxon>Hyphomicrobiales</taxon>
        <taxon>Rhizobiaceae</taxon>
        <taxon>Rhizobium/Agrobacterium group</taxon>
        <taxon>Agrobacterium</taxon>
    </lineage>
</organism>
<keyword evidence="3 6" id="KW-0812">Transmembrane</keyword>
<dbReference type="EMBL" id="QUSG01000025">
    <property type="protein sequence ID" value="KAA3520789.1"/>
    <property type="molecule type" value="Genomic_DNA"/>
</dbReference>
<dbReference type="PANTHER" id="PTHR30086">
    <property type="entry name" value="ARGININE EXPORTER PROTEIN ARGO"/>
    <property type="match status" value="1"/>
</dbReference>
<evidence type="ECO:0000313" key="9">
    <source>
        <dbReference type="EMBL" id="MUZ60961.1"/>
    </source>
</evidence>
<comment type="subcellular location">
    <subcellularLocation>
        <location evidence="1">Cell membrane</location>
        <topology evidence="1">Multi-pass membrane protein</topology>
    </subcellularLocation>
</comment>
<dbReference type="InterPro" id="IPR001123">
    <property type="entry name" value="LeuE-type"/>
</dbReference>
<dbReference type="Proteomes" id="UP000436911">
    <property type="component" value="Unassembled WGS sequence"/>
</dbReference>
<feature type="transmembrane region" description="Helical" evidence="6">
    <location>
        <begin position="41"/>
        <end position="62"/>
    </location>
</feature>
<dbReference type="GO" id="GO:0015171">
    <property type="term" value="F:amino acid transmembrane transporter activity"/>
    <property type="evidence" value="ECO:0007669"/>
    <property type="project" value="TreeGrafter"/>
</dbReference>
<evidence type="ECO:0000256" key="4">
    <source>
        <dbReference type="ARBA" id="ARBA00022989"/>
    </source>
</evidence>
<dbReference type="PANTHER" id="PTHR30086:SF20">
    <property type="entry name" value="ARGININE EXPORTER PROTEIN ARGO-RELATED"/>
    <property type="match status" value="1"/>
</dbReference>
<dbReference type="OrthoDB" id="9804822at2"/>
<feature type="transmembrane region" description="Helical" evidence="6">
    <location>
        <begin position="125"/>
        <end position="142"/>
    </location>
</feature>
<evidence type="ECO:0000256" key="3">
    <source>
        <dbReference type="ARBA" id="ARBA00022692"/>
    </source>
</evidence>